<keyword evidence="6 7" id="KW-0472">Membrane</keyword>
<dbReference type="STRING" id="655353.SAMN04488056_10120"/>
<feature type="transmembrane region" description="Helical" evidence="7">
    <location>
        <begin position="93"/>
        <end position="122"/>
    </location>
</feature>
<accession>A0A1I4ZAS6</accession>
<dbReference type="InterPro" id="IPR004680">
    <property type="entry name" value="Cit_transptr-like_dom"/>
</dbReference>
<dbReference type="OrthoDB" id="9809303at2"/>
<organism evidence="9 10">
    <name type="scientific">Cohaesibacter marisflavi</name>
    <dbReference type="NCBI Taxonomy" id="655353"/>
    <lineage>
        <taxon>Bacteria</taxon>
        <taxon>Pseudomonadati</taxon>
        <taxon>Pseudomonadota</taxon>
        <taxon>Alphaproteobacteria</taxon>
        <taxon>Hyphomicrobiales</taxon>
        <taxon>Cohaesibacteraceae</taxon>
    </lineage>
</organism>
<feature type="transmembrane region" description="Helical" evidence="7">
    <location>
        <begin position="474"/>
        <end position="494"/>
    </location>
</feature>
<dbReference type="Proteomes" id="UP000199236">
    <property type="component" value="Unassembled WGS sequence"/>
</dbReference>
<evidence type="ECO:0000256" key="4">
    <source>
        <dbReference type="ARBA" id="ARBA00022737"/>
    </source>
</evidence>
<dbReference type="Pfam" id="PF03600">
    <property type="entry name" value="CitMHS"/>
    <property type="match status" value="1"/>
</dbReference>
<keyword evidence="2" id="KW-0813">Transport</keyword>
<dbReference type="PANTHER" id="PTHR43652">
    <property type="entry name" value="BASIC AMINO ACID ANTIPORTER YFCC-RELATED"/>
    <property type="match status" value="1"/>
</dbReference>
<feature type="transmembrane region" description="Helical" evidence="7">
    <location>
        <begin position="564"/>
        <end position="587"/>
    </location>
</feature>
<dbReference type="GO" id="GO:0005886">
    <property type="term" value="C:plasma membrane"/>
    <property type="evidence" value="ECO:0007669"/>
    <property type="project" value="TreeGrafter"/>
</dbReference>
<feature type="transmembrane region" description="Helical" evidence="7">
    <location>
        <begin position="134"/>
        <end position="155"/>
    </location>
</feature>
<proteinExistence type="predicted"/>
<dbReference type="PANTHER" id="PTHR43652:SF2">
    <property type="entry name" value="BASIC AMINO ACID ANTIPORTER YFCC-RELATED"/>
    <property type="match status" value="1"/>
</dbReference>
<evidence type="ECO:0000256" key="2">
    <source>
        <dbReference type="ARBA" id="ARBA00022448"/>
    </source>
</evidence>
<reference evidence="9 10" key="1">
    <citation type="submission" date="2016-10" db="EMBL/GenBank/DDBJ databases">
        <authorList>
            <person name="de Groot N.N."/>
        </authorList>
    </citation>
    <scope>NUCLEOTIDE SEQUENCE [LARGE SCALE GENOMIC DNA]</scope>
    <source>
        <strain evidence="9 10">CGMCC 1.9157</strain>
    </source>
</reference>
<dbReference type="SUPFAM" id="SSF116726">
    <property type="entry name" value="TrkA C-terminal domain-like"/>
    <property type="match status" value="1"/>
</dbReference>
<keyword evidence="3 7" id="KW-0812">Transmembrane</keyword>
<feature type="transmembrane region" description="Helical" evidence="7">
    <location>
        <begin position="449"/>
        <end position="468"/>
    </location>
</feature>
<protein>
    <submittedName>
        <fullName evidence="9">Citrate transporter</fullName>
    </submittedName>
</protein>
<dbReference type="InterPro" id="IPR036721">
    <property type="entry name" value="RCK_C_sf"/>
</dbReference>
<feature type="transmembrane region" description="Helical" evidence="7">
    <location>
        <begin position="56"/>
        <end position="73"/>
    </location>
</feature>
<keyword evidence="5 7" id="KW-1133">Transmembrane helix</keyword>
<keyword evidence="10" id="KW-1185">Reference proteome</keyword>
<evidence type="ECO:0000256" key="5">
    <source>
        <dbReference type="ARBA" id="ARBA00022989"/>
    </source>
</evidence>
<feature type="domain" description="Citrate transporter-like" evidence="8">
    <location>
        <begin position="17"/>
        <end position="496"/>
    </location>
</feature>
<sequence length="588" mass="63005">MTIDQILILGLLVSMLVVFARDWFRVEIVALVGLAIGIVLHLVPFDRAFSGLANPAVITVLEILLIVEVLKTSHLLDGVAAFLSERLKRPHTIMLVLCGVGALLSTVMNNIGAFSLMLPMVFVLSQRHHIPQRLLMMPLSFATLMGGMCTVVGTPPNLVVSEALLNSQINQTGTFRFLDFLPTGLAITIVGLGLLVWWAPRILKSDRQEEEGEEPIGHRMVTEVFCPIAGKESWTVETVEAMIEGQIDSVLRQERRLFPLRAETGLKPDDRLLVEADEGLLKEAFATGTLTPARSSLARSTTGGADQVQAQAAIMPFSILQGSAIANIGEFSEQAIRVIGVATQSPRVEGSLDEFRLSVGDILHLEGQAEAVQDAITNTGLVSVVSSGGLFSARKHTLWTSVIFLCGLLAAAFADVPPEIAYGMVLVCYLVGGMLDMREALKRLNWPIILLLMAMLPLGEAVATTGAAETIAKTIIACLPVANAALITVIMLALAVCITPFVNNATTAVVLVPIAIELAHSADLPPALLLMAVAIGASCDFLTPFGHHNNLLAYALGPYRFREFFLVGWPVTLTTIGVGSAVCLAVWS</sequence>
<evidence type="ECO:0000256" key="1">
    <source>
        <dbReference type="ARBA" id="ARBA00004141"/>
    </source>
</evidence>
<feature type="transmembrane region" description="Helical" evidence="7">
    <location>
        <begin position="30"/>
        <end position="49"/>
    </location>
</feature>
<dbReference type="RefSeq" id="WP_090067619.1">
    <property type="nucleotide sequence ID" value="NZ_FOVR01000001.1"/>
</dbReference>
<evidence type="ECO:0000313" key="9">
    <source>
        <dbReference type="EMBL" id="SFN47381.1"/>
    </source>
</evidence>
<name>A0A1I4ZAS6_9HYPH</name>
<keyword evidence="4" id="KW-0677">Repeat</keyword>
<feature type="transmembrane region" description="Helical" evidence="7">
    <location>
        <begin position="175"/>
        <end position="198"/>
    </location>
</feature>
<evidence type="ECO:0000256" key="7">
    <source>
        <dbReference type="SAM" id="Phobius"/>
    </source>
</evidence>
<dbReference type="AlphaFoldDB" id="A0A1I4ZAS6"/>
<evidence type="ECO:0000256" key="3">
    <source>
        <dbReference type="ARBA" id="ARBA00022692"/>
    </source>
</evidence>
<gene>
    <name evidence="9" type="ORF">SAMN04488056_10120</name>
</gene>
<dbReference type="InterPro" id="IPR051679">
    <property type="entry name" value="DASS-Related_Transporters"/>
</dbReference>
<comment type="subcellular location">
    <subcellularLocation>
        <location evidence="1">Membrane</location>
        <topology evidence="1">Multi-pass membrane protein</topology>
    </subcellularLocation>
</comment>
<dbReference type="GO" id="GO:0055085">
    <property type="term" value="P:transmembrane transport"/>
    <property type="evidence" value="ECO:0007669"/>
    <property type="project" value="InterPro"/>
</dbReference>
<evidence type="ECO:0000313" key="10">
    <source>
        <dbReference type="Proteomes" id="UP000199236"/>
    </source>
</evidence>
<evidence type="ECO:0000259" key="8">
    <source>
        <dbReference type="Pfam" id="PF03600"/>
    </source>
</evidence>
<dbReference type="EMBL" id="FOVR01000001">
    <property type="protein sequence ID" value="SFN47381.1"/>
    <property type="molecule type" value="Genomic_DNA"/>
</dbReference>
<evidence type="ECO:0000256" key="6">
    <source>
        <dbReference type="ARBA" id="ARBA00023136"/>
    </source>
</evidence>
<dbReference type="GO" id="GO:0006813">
    <property type="term" value="P:potassium ion transport"/>
    <property type="evidence" value="ECO:0007669"/>
    <property type="project" value="InterPro"/>
</dbReference>